<sequence>MLADSVFSEAYRFTRNRMTVFWSVLFVPLLFIVGGVAYHIITKGKAAEMASKLNLPATMGHEPVNLGEALTMGAGMGANGAILVFMLIGAATLYAGDYRWETWRLISARNSRTNLVLGKVAVLKLLALAAMLAFLIACIVFSLAQAVVFERPLGFTFDGGDAGRFVLLWLLSWVRIVQYAMLALLTATVTRSLLAALFVPFVVGFAQSLLGGPGLALLGWSPQDWVAQLLLPGLAFETIKAAIEPQGPGAGVAPDGLLLKAFISLALWTLAPLIGAIAWFQRQDLSKE</sequence>
<organism evidence="2 3">
    <name type="scientific">Brevundimonas goettingensis</name>
    <dbReference type="NCBI Taxonomy" id="2774190"/>
    <lineage>
        <taxon>Bacteria</taxon>
        <taxon>Pseudomonadati</taxon>
        <taxon>Pseudomonadota</taxon>
        <taxon>Alphaproteobacteria</taxon>
        <taxon>Caulobacterales</taxon>
        <taxon>Caulobacteraceae</taxon>
        <taxon>Brevundimonas</taxon>
    </lineage>
</organism>
<keyword evidence="3" id="KW-1185">Reference proteome</keyword>
<name>A0A975C656_9CAUL</name>
<evidence type="ECO:0000313" key="2">
    <source>
        <dbReference type="EMBL" id="QTC93154.1"/>
    </source>
</evidence>
<dbReference type="Proteomes" id="UP000663918">
    <property type="component" value="Chromosome"/>
</dbReference>
<evidence type="ECO:0000313" key="3">
    <source>
        <dbReference type="Proteomes" id="UP000663918"/>
    </source>
</evidence>
<dbReference type="PANTHER" id="PTHR37305:SF1">
    <property type="entry name" value="MEMBRANE PROTEIN"/>
    <property type="match status" value="1"/>
</dbReference>
<feature type="transmembrane region" description="Helical" evidence="1">
    <location>
        <begin position="257"/>
        <end position="280"/>
    </location>
</feature>
<feature type="transmembrane region" description="Helical" evidence="1">
    <location>
        <begin position="69"/>
        <end position="95"/>
    </location>
</feature>
<reference evidence="2" key="1">
    <citation type="submission" date="2020-09" db="EMBL/GenBank/DDBJ databases">
        <title>Brevundimonas sp. LVF2 isolated from a puddle in Goettingen, Germany.</title>
        <authorList>
            <person name="Friedrich I."/>
            <person name="Klassen A."/>
            <person name="Hannes N."/>
            <person name="Schneider D."/>
            <person name="Hertel R."/>
            <person name="Daniel R."/>
        </authorList>
    </citation>
    <scope>NUCLEOTIDE SEQUENCE</scope>
    <source>
        <strain evidence="2">LVF2</strain>
    </source>
</reference>
<gene>
    <name evidence="2" type="ORF">IFJ75_02105</name>
</gene>
<feature type="transmembrane region" description="Helical" evidence="1">
    <location>
        <begin position="166"/>
        <end position="186"/>
    </location>
</feature>
<feature type="transmembrane region" description="Helical" evidence="1">
    <location>
        <begin position="116"/>
        <end position="146"/>
    </location>
</feature>
<dbReference type="RefSeq" id="WP_207870924.1">
    <property type="nucleotide sequence ID" value="NZ_CP062222.1"/>
</dbReference>
<accession>A0A975C656</accession>
<keyword evidence="1" id="KW-1133">Transmembrane helix</keyword>
<keyword evidence="1" id="KW-0472">Membrane</keyword>
<dbReference type="AlphaFoldDB" id="A0A975C656"/>
<feature type="transmembrane region" description="Helical" evidence="1">
    <location>
        <begin position="193"/>
        <end position="220"/>
    </location>
</feature>
<dbReference type="EMBL" id="CP062222">
    <property type="protein sequence ID" value="QTC93154.1"/>
    <property type="molecule type" value="Genomic_DNA"/>
</dbReference>
<evidence type="ECO:0000256" key="1">
    <source>
        <dbReference type="SAM" id="Phobius"/>
    </source>
</evidence>
<feature type="transmembrane region" description="Helical" evidence="1">
    <location>
        <begin position="20"/>
        <end position="41"/>
    </location>
</feature>
<keyword evidence="1" id="KW-0812">Transmembrane</keyword>
<protein>
    <submittedName>
        <fullName evidence="2">Uncharacterized protein</fullName>
    </submittedName>
</protein>
<dbReference type="PANTHER" id="PTHR37305">
    <property type="entry name" value="INTEGRAL MEMBRANE PROTEIN-RELATED"/>
    <property type="match status" value="1"/>
</dbReference>
<dbReference type="KEGG" id="bgoe:IFJ75_02105"/>
<proteinExistence type="predicted"/>